<keyword evidence="2" id="KW-0489">Methyltransferase</keyword>
<dbReference type="InterPro" id="IPR029063">
    <property type="entry name" value="SAM-dependent_MTases_sf"/>
</dbReference>
<dbReference type="RefSeq" id="WP_008834662.1">
    <property type="nucleotide sequence ID" value="NZ_AHAM01000033.1"/>
</dbReference>
<accession>H0HLK0</accession>
<name>H0HLK0_9HYPH</name>
<dbReference type="Pfam" id="PF08242">
    <property type="entry name" value="Methyltransf_12"/>
    <property type="match status" value="1"/>
</dbReference>
<dbReference type="SUPFAM" id="SSF53335">
    <property type="entry name" value="S-adenosyl-L-methionine-dependent methyltransferases"/>
    <property type="match status" value="1"/>
</dbReference>
<sequence length="177" mass="18982">MAQKIPERLSWAVEQLKIAGDERLLEIGCGRGVAVSLICPLLTSGTITAIDRSAIAIDAALLRNEDHVVAGKVSFRHTALEDMTGPARSFDKIFAINVNLFWLDAARGLDAVTKLLAPDGTLFLFSEPLSLAGRKQAEAKLLANLEANRFQVLEVIEADASRSSLFGVVARPIGNSA</sequence>
<feature type="domain" description="Methyltransferase type 12" evidence="1">
    <location>
        <begin position="25"/>
        <end position="122"/>
    </location>
</feature>
<gene>
    <name evidence="2" type="ORF">MAXJ12_05056</name>
</gene>
<proteinExistence type="predicted"/>
<evidence type="ECO:0000313" key="2">
    <source>
        <dbReference type="EMBL" id="EHK58398.1"/>
    </source>
</evidence>
<organism evidence="2 3">
    <name type="scientific">Mesorhizobium alhagi CCNWXJ12-2</name>
    <dbReference type="NCBI Taxonomy" id="1107882"/>
    <lineage>
        <taxon>Bacteria</taxon>
        <taxon>Pseudomonadati</taxon>
        <taxon>Pseudomonadota</taxon>
        <taxon>Alphaproteobacteria</taxon>
        <taxon>Hyphomicrobiales</taxon>
        <taxon>Phyllobacteriaceae</taxon>
        <taxon>Allomesorhizobium</taxon>
    </lineage>
</organism>
<dbReference type="InterPro" id="IPR013217">
    <property type="entry name" value="Methyltransf_12"/>
</dbReference>
<evidence type="ECO:0000259" key="1">
    <source>
        <dbReference type="Pfam" id="PF08242"/>
    </source>
</evidence>
<protein>
    <submittedName>
        <fullName evidence="2">Methyltransferase type 11</fullName>
    </submittedName>
</protein>
<dbReference type="Gene3D" id="3.40.50.150">
    <property type="entry name" value="Vaccinia Virus protein VP39"/>
    <property type="match status" value="1"/>
</dbReference>
<dbReference type="PATRIC" id="fig|1107882.3.peg.995"/>
<reference evidence="2 3" key="1">
    <citation type="journal article" date="2012" name="J. Bacteriol.">
        <title>Draft Genome Sequence of Mesorhizobium alhagi CCNWXJ12-2T, a Novel Salt-Resistant Species Isolated from the Desert of Northwestern China.</title>
        <authorList>
            <person name="Zhou M."/>
            <person name="Chen W."/>
            <person name="Chen H."/>
            <person name="Wei G."/>
        </authorList>
    </citation>
    <scope>NUCLEOTIDE SEQUENCE [LARGE SCALE GENOMIC DNA]</scope>
    <source>
        <strain evidence="2 3">CCNWXJ12-2</strain>
    </source>
</reference>
<dbReference type="CDD" id="cd02440">
    <property type="entry name" value="AdoMet_MTases"/>
    <property type="match status" value="1"/>
</dbReference>
<dbReference type="GO" id="GO:0008168">
    <property type="term" value="F:methyltransferase activity"/>
    <property type="evidence" value="ECO:0007669"/>
    <property type="project" value="UniProtKB-KW"/>
</dbReference>
<dbReference type="EMBL" id="AHAM01000033">
    <property type="protein sequence ID" value="EHK58398.1"/>
    <property type="molecule type" value="Genomic_DNA"/>
</dbReference>
<dbReference type="GO" id="GO:0032259">
    <property type="term" value="P:methylation"/>
    <property type="evidence" value="ECO:0007669"/>
    <property type="project" value="UniProtKB-KW"/>
</dbReference>
<dbReference type="OrthoDB" id="4571118at2"/>
<evidence type="ECO:0000313" key="3">
    <source>
        <dbReference type="Proteomes" id="UP000003250"/>
    </source>
</evidence>
<keyword evidence="3" id="KW-1185">Reference proteome</keyword>
<dbReference type="AlphaFoldDB" id="H0HLK0"/>
<keyword evidence="2" id="KW-0808">Transferase</keyword>
<dbReference type="Proteomes" id="UP000003250">
    <property type="component" value="Unassembled WGS sequence"/>
</dbReference>